<keyword evidence="1" id="KW-0812">Transmembrane</keyword>
<feature type="transmembrane region" description="Helical" evidence="1">
    <location>
        <begin position="186"/>
        <end position="205"/>
    </location>
</feature>
<feature type="transmembrane region" description="Helical" evidence="1">
    <location>
        <begin position="355"/>
        <end position="380"/>
    </location>
</feature>
<feature type="transmembrane region" description="Helical" evidence="1">
    <location>
        <begin position="150"/>
        <end position="174"/>
    </location>
</feature>
<accession>A0A172WZZ0</accession>
<dbReference type="NCBIfam" id="NF033860">
    <property type="entry name" value="Wzy_O6_O28"/>
    <property type="match status" value="1"/>
</dbReference>
<feature type="transmembrane region" description="Helical" evidence="1">
    <location>
        <begin position="7"/>
        <end position="25"/>
    </location>
</feature>
<evidence type="ECO:0008006" key="3">
    <source>
        <dbReference type="Google" id="ProtNLM"/>
    </source>
</evidence>
<dbReference type="AlphaFoldDB" id="A0A172WZZ0"/>
<feature type="transmembrane region" description="Helical" evidence="1">
    <location>
        <begin position="45"/>
        <end position="62"/>
    </location>
</feature>
<feature type="transmembrane region" description="Helical" evidence="1">
    <location>
        <begin position="82"/>
        <end position="100"/>
    </location>
</feature>
<protein>
    <recommendedName>
        <fullName evidence="3">Oligosaccharide repeat unit polymerase</fullName>
    </recommendedName>
</protein>
<keyword evidence="1" id="KW-1133">Transmembrane helix</keyword>
<dbReference type="EMBL" id="KX117081">
    <property type="protein sequence ID" value="ANF29940.1"/>
    <property type="molecule type" value="Genomic_DNA"/>
</dbReference>
<evidence type="ECO:0000256" key="1">
    <source>
        <dbReference type="SAM" id="Phobius"/>
    </source>
</evidence>
<sequence length="387" mass="45403">MNVVNKQIIKLFVLCEVFCFIYILIQGRYTSDYFGIEINSSYGIILIYFIVIVSLYWLYYYFWDFFSIALKSSNHFRSLGNVNVLMLLLSCIYFIFVFQTGVGRISSTDGPAELSAFEKIIYSPIIVFKFNFLIYIYAAGNKYKNKTYYIAILLFIASELFRGVSFTILLFSIIEYKKIKGLITKRNFILLIPFTIIFINLVYNLKYYVRLGDKYEYLSVYETFIMLVGRLSLLSNVIFVQDNYKSFEGFLSGYRYIVFDEFFEKLTPMPSLFGINDKVIEFGKLIFAYSNGSFNSATAVSVISIMYFFPNQIIDVISILMISIIFVIFITNRLYNHREQNTVAFFFVFLTLYQGFWGILANYVYALFMYFILIAISYLLPKREKNG</sequence>
<organism evidence="2">
    <name type="scientific">Hafnia alvei</name>
    <dbReference type="NCBI Taxonomy" id="569"/>
    <lineage>
        <taxon>Bacteria</taxon>
        <taxon>Pseudomonadati</taxon>
        <taxon>Pseudomonadota</taxon>
        <taxon>Gammaproteobacteria</taxon>
        <taxon>Enterobacterales</taxon>
        <taxon>Hafniaceae</taxon>
        <taxon>Hafnia</taxon>
    </lineage>
</organism>
<evidence type="ECO:0000313" key="2">
    <source>
        <dbReference type="EMBL" id="ANF29940.1"/>
    </source>
</evidence>
<keyword evidence="1" id="KW-0472">Membrane</keyword>
<feature type="transmembrane region" description="Helical" evidence="1">
    <location>
        <begin position="120"/>
        <end position="138"/>
    </location>
</feature>
<name>A0A172WZZ0_HAFAL</name>
<feature type="transmembrane region" description="Helical" evidence="1">
    <location>
        <begin position="217"/>
        <end position="239"/>
    </location>
</feature>
<reference evidence="2" key="1">
    <citation type="journal article" date="2016" name="PLoS ONE">
        <title>Genetic Diversity of O-Antigens in Hafnia alvei and the Development of a Suspension Array for Serotype Detection.</title>
        <authorList>
            <person name="Duan Z."/>
            <person name="Niedziela T."/>
            <person name="Lugowski C."/>
            <person name="Cao B."/>
            <person name="Wang T."/>
            <person name="Xu L."/>
            <person name="Yang B."/>
            <person name="Liu B."/>
            <person name="Wang L."/>
        </authorList>
    </citation>
    <scope>NUCLEOTIDE SEQUENCE</scope>
    <source>
        <strain evidence="2">PCM1194</strain>
    </source>
</reference>
<feature type="transmembrane region" description="Helical" evidence="1">
    <location>
        <begin position="316"/>
        <end position="335"/>
    </location>
</feature>
<proteinExistence type="predicted"/>